<organism evidence="1 2">
    <name type="scientific">Neophaeococcomyces mojaviensis</name>
    <dbReference type="NCBI Taxonomy" id="3383035"/>
    <lineage>
        <taxon>Eukaryota</taxon>
        <taxon>Fungi</taxon>
        <taxon>Dikarya</taxon>
        <taxon>Ascomycota</taxon>
        <taxon>Pezizomycotina</taxon>
        <taxon>Eurotiomycetes</taxon>
        <taxon>Chaetothyriomycetidae</taxon>
        <taxon>Chaetothyriales</taxon>
        <taxon>Chaetothyriales incertae sedis</taxon>
        <taxon>Neophaeococcomyces</taxon>
    </lineage>
</organism>
<protein>
    <submittedName>
        <fullName evidence="1">Uncharacterized protein</fullName>
    </submittedName>
</protein>
<dbReference type="Proteomes" id="UP001172386">
    <property type="component" value="Unassembled WGS sequence"/>
</dbReference>
<name>A0ACC3A1G9_9EURO</name>
<comment type="caution">
    <text evidence="1">The sequence shown here is derived from an EMBL/GenBank/DDBJ whole genome shotgun (WGS) entry which is preliminary data.</text>
</comment>
<reference evidence="1" key="1">
    <citation type="submission" date="2022-10" db="EMBL/GenBank/DDBJ databases">
        <title>Culturing micro-colonial fungi from biological soil crusts in the Mojave desert and describing Neophaeococcomyces mojavensis, and introducing the new genera and species Taxawa tesnikishii.</title>
        <authorList>
            <person name="Kurbessoian T."/>
            <person name="Stajich J.E."/>
        </authorList>
    </citation>
    <scope>NUCLEOTIDE SEQUENCE</scope>
    <source>
        <strain evidence="1">JES_112</strain>
    </source>
</reference>
<keyword evidence="2" id="KW-1185">Reference proteome</keyword>
<evidence type="ECO:0000313" key="1">
    <source>
        <dbReference type="EMBL" id="KAJ9653927.1"/>
    </source>
</evidence>
<evidence type="ECO:0000313" key="2">
    <source>
        <dbReference type="Proteomes" id="UP001172386"/>
    </source>
</evidence>
<sequence>MEFAPMPSQHFGHFGTAPSSFDMRHMSSALPDYSYRYPQSQQLQMSQAPSVESQLAYPSFPAQQFVGQMAHHFPSQYSQQINAQQRSFSTYSTTLSGTPPEHQHLQNRMYMPQQQVIQHPTMPQQPHYPTFPPQHAGQYAQMPTTAYQARGGMPYQMPRLQVDNPRTSPGATPYAQGTQDLRRNSSNSSLQTPSTLRGPPRKPKQSGHALWVGNLPPGTQIIDLKDHFSRDATDDIESVFLISKSNCAFVNYKSEESCAAAMTRFHDSRFRGVRLVCRLRRGSNSAASPASVTTQSDANKATLVDGADGVEEEATTTTQSPLATTDEISALNHPNLPEKMVREKFFIVKSLTVEDLERSVTSGIWATQAHNEENLNLAFKTAENVYLVFSANKSGEYFGYARMDSAIGTEAVPIKDEYIQPLKPTTTTSTSADVPLTIPTPATATAPRGHIIDDSARGTIFWEAENTLLTPNSAVDGLSGDSGETSGEDAGHSPQETQQTSFGKPFKITWQSTERLPFYRTRGLRNPWNANREVKIARDGTELEPTVGRKLIGMFEQQARINAASQSAGTPAQYGYSQPMQQHPGAVNVPQGFYGYGMQNPGAPYGRQY</sequence>
<gene>
    <name evidence="1" type="ORF">H2198_006978</name>
</gene>
<accession>A0ACC3A1G9</accession>
<dbReference type="EMBL" id="JAPDRQ010000137">
    <property type="protein sequence ID" value="KAJ9653927.1"/>
    <property type="molecule type" value="Genomic_DNA"/>
</dbReference>
<proteinExistence type="predicted"/>